<dbReference type="KEGG" id="saqi:AXG55_09610"/>
<evidence type="ECO:0000256" key="2">
    <source>
        <dbReference type="SAM" id="Phobius"/>
    </source>
</evidence>
<keyword evidence="2" id="KW-0812">Transmembrane</keyword>
<dbReference type="AlphaFoldDB" id="A0A1L4D1S9"/>
<feature type="compositionally biased region" description="Basic and acidic residues" evidence="1">
    <location>
        <begin position="44"/>
        <end position="54"/>
    </location>
</feature>
<organism evidence="3 4">
    <name type="scientific">Silvanigrella aquatica</name>
    <dbReference type="NCBI Taxonomy" id="1915309"/>
    <lineage>
        <taxon>Bacteria</taxon>
        <taxon>Pseudomonadati</taxon>
        <taxon>Bdellovibrionota</taxon>
        <taxon>Oligoflexia</taxon>
        <taxon>Silvanigrellales</taxon>
        <taxon>Silvanigrellaceae</taxon>
        <taxon>Silvanigrella</taxon>
    </lineage>
</organism>
<sequence>MSANHAETKQMRLKVFFIGSFIAAFVCAVIYLFVSAYDDKDKMLTEPLHSDDNKNMPVQNKSGKWH</sequence>
<dbReference type="STRING" id="1915309.AXG55_09610"/>
<dbReference type="RefSeq" id="WP_148697899.1">
    <property type="nucleotide sequence ID" value="NZ_CP017834.1"/>
</dbReference>
<reference evidence="3 4" key="1">
    <citation type="submission" date="2016-10" db="EMBL/GenBank/DDBJ databases">
        <title>Silvanigrella aquatica sp. nov., isolated from a freshwater lake located in the Black Forest, Germany, description of Silvanigrellaceae fam. nov., Silvanigrellales ord. nov., reclassification of the order Bdellovibrionales in the class Oligoflexia, reclassification of the families Bacteriovoracaceae and Halobacteriovoraceae in the new order Bacteriovoracales ord. nov., and reclassification of the family Pseudobacteriovoracaceae in the order Oligoflexiales.</title>
        <authorList>
            <person name="Hahn M.W."/>
            <person name="Schmidt J."/>
            <person name="Koll U."/>
            <person name="Rohde M."/>
            <person name="Verbag S."/>
            <person name="Pitt A."/>
            <person name="Nakai R."/>
            <person name="Naganuma T."/>
            <person name="Lang E."/>
        </authorList>
    </citation>
    <scope>NUCLEOTIDE SEQUENCE [LARGE SCALE GENOMIC DNA]</scope>
    <source>
        <strain evidence="3 4">MWH-Nonnen-W8red</strain>
    </source>
</reference>
<gene>
    <name evidence="3" type="ORF">AXG55_09610</name>
</gene>
<feature type="transmembrane region" description="Helical" evidence="2">
    <location>
        <begin position="15"/>
        <end position="34"/>
    </location>
</feature>
<accession>A0A1L4D1S9</accession>
<feature type="region of interest" description="Disordered" evidence="1">
    <location>
        <begin position="44"/>
        <end position="66"/>
    </location>
</feature>
<dbReference type="EMBL" id="CP017834">
    <property type="protein sequence ID" value="APJ04146.1"/>
    <property type="molecule type" value="Genomic_DNA"/>
</dbReference>
<evidence type="ECO:0000313" key="3">
    <source>
        <dbReference type="EMBL" id="APJ04146.1"/>
    </source>
</evidence>
<name>A0A1L4D1S9_9BACT</name>
<evidence type="ECO:0000256" key="1">
    <source>
        <dbReference type="SAM" id="MobiDB-lite"/>
    </source>
</evidence>
<protein>
    <submittedName>
        <fullName evidence="3">Uncharacterized protein</fullName>
    </submittedName>
</protein>
<proteinExistence type="predicted"/>
<keyword evidence="4" id="KW-1185">Reference proteome</keyword>
<feature type="compositionally biased region" description="Polar residues" evidence="1">
    <location>
        <begin position="56"/>
        <end position="66"/>
    </location>
</feature>
<evidence type="ECO:0000313" key="4">
    <source>
        <dbReference type="Proteomes" id="UP000184731"/>
    </source>
</evidence>
<dbReference type="OrthoDB" id="9900968at2"/>
<keyword evidence="2" id="KW-0472">Membrane</keyword>
<dbReference type="Proteomes" id="UP000184731">
    <property type="component" value="Chromosome"/>
</dbReference>
<keyword evidence="2" id="KW-1133">Transmembrane helix</keyword>